<evidence type="ECO:0000313" key="1">
    <source>
        <dbReference type="EMBL" id="BDR82572.1"/>
    </source>
</evidence>
<keyword evidence="1" id="KW-0614">Plasmid</keyword>
<gene>
    <name evidence="1" type="ORF">K234311028_p20550</name>
</gene>
<sequence length="98" mass="11567">MLKEGLLKKIKFMEMALEQGEKLNMMCKPSYCGSGSFRGLELFFMSDNMTYSSILNSDNSYYVVLKHDRLSQSDKTEEWYNSLTEEINERSKWIKEQL</sequence>
<dbReference type="RefSeq" id="WP_317725097.1">
    <property type="nucleotide sequence ID" value="NZ_AP026820.1"/>
</dbReference>
<dbReference type="EMBL" id="AP026820">
    <property type="protein sequence ID" value="BDR82572.1"/>
    <property type="molecule type" value="Genomic_DNA"/>
</dbReference>
<reference evidence="1 2" key="1">
    <citation type="submission" date="2022-09" db="EMBL/GenBank/DDBJ databases">
        <title>complete genome sequences of Clostridium tetani str. KHSU-234311-028 isolated from soil.</title>
        <authorList>
            <person name="Sekizuka T."/>
            <person name="Shitada C."/>
            <person name="Takahashi M."/>
            <person name="Kuroda M."/>
        </authorList>
    </citation>
    <scope>NUCLEOTIDE SEQUENCE [LARGE SCALE GENOMIC DNA]</scope>
    <source>
        <strain evidence="1 2">KHSU-234311-028</strain>
        <plasmid evidence="1 2">pKHSU-234311-028-2</plasmid>
    </source>
</reference>
<geneLocation type="plasmid" evidence="1 2">
    <name>pKHSU-234311-028-2</name>
</geneLocation>
<name>A0ABC8EGT9_CLOTA</name>
<dbReference type="AlphaFoldDB" id="A0ABC8EGT9"/>
<organism evidence="1 2">
    <name type="scientific">Clostridium tetani</name>
    <dbReference type="NCBI Taxonomy" id="1513"/>
    <lineage>
        <taxon>Bacteria</taxon>
        <taxon>Bacillati</taxon>
        <taxon>Bacillota</taxon>
        <taxon>Clostridia</taxon>
        <taxon>Eubacteriales</taxon>
        <taxon>Clostridiaceae</taxon>
        <taxon>Clostridium</taxon>
    </lineage>
</organism>
<dbReference type="Proteomes" id="UP001321763">
    <property type="component" value="Plasmid pKHSU-234311-028-2"/>
</dbReference>
<accession>A0ABC8EGT9</accession>
<evidence type="ECO:0000313" key="2">
    <source>
        <dbReference type="Proteomes" id="UP001321763"/>
    </source>
</evidence>
<protein>
    <submittedName>
        <fullName evidence="1">Uncharacterized protein</fullName>
    </submittedName>
</protein>
<proteinExistence type="predicted"/>